<feature type="compositionally biased region" description="Polar residues" evidence="2">
    <location>
        <begin position="119"/>
        <end position="138"/>
    </location>
</feature>
<accession>A0A0R3SJX3</accession>
<dbReference type="WBParaSite" id="HDID_0000523801-mRNA-1">
    <property type="protein sequence ID" value="HDID_0000523801-mRNA-1"/>
    <property type="gene ID" value="HDID_0000523801"/>
</dbReference>
<evidence type="ECO:0000259" key="3">
    <source>
        <dbReference type="PROSITE" id="PS50212"/>
    </source>
</evidence>
<reference evidence="4 5" key="2">
    <citation type="submission" date="2018-11" db="EMBL/GenBank/DDBJ databases">
        <authorList>
            <consortium name="Pathogen Informatics"/>
        </authorList>
    </citation>
    <scope>NUCLEOTIDE SEQUENCE [LARGE SCALE GENOMIC DNA]</scope>
</reference>
<dbReference type="STRING" id="6216.A0A0R3SJX3"/>
<dbReference type="Gene3D" id="1.20.870.10">
    <property type="entry name" value="Son of sevenless (SoS) protein Chain: S domain 1"/>
    <property type="match status" value="1"/>
</dbReference>
<evidence type="ECO:0000313" key="5">
    <source>
        <dbReference type="Proteomes" id="UP000274504"/>
    </source>
</evidence>
<dbReference type="Proteomes" id="UP000274504">
    <property type="component" value="Unassembled WGS sequence"/>
</dbReference>
<dbReference type="PROSITE" id="PS50212">
    <property type="entry name" value="RASGEF_NTER"/>
    <property type="match status" value="1"/>
</dbReference>
<dbReference type="InterPro" id="IPR000651">
    <property type="entry name" value="Ras-like_Gua-exchang_fac_N"/>
</dbReference>
<dbReference type="GO" id="GO:0005085">
    <property type="term" value="F:guanyl-nucleotide exchange factor activity"/>
    <property type="evidence" value="ECO:0007669"/>
    <property type="project" value="UniProtKB-KW"/>
</dbReference>
<feature type="compositionally biased region" description="Pro residues" evidence="2">
    <location>
        <begin position="57"/>
        <end position="66"/>
    </location>
</feature>
<feature type="compositionally biased region" description="Basic and acidic residues" evidence="2">
    <location>
        <begin position="108"/>
        <end position="118"/>
    </location>
</feature>
<feature type="region of interest" description="Disordered" evidence="2">
    <location>
        <begin position="1"/>
        <end position="69"/>
    </location>
</feature>
<reference evidence="6" key="1">
    <citation type="submission" date="2017-02" db="UniProtKB">
        <authorList>
            <consortium name="WormBaseParasite"/>
        </authorList>
    </citation>
    <scope>IDENTIFICATION</scope>
</reference>
<evidence type="ECO:0000256" key="1">
    <source>
        <dbReference type="PROSITE-ProRule" id="PRU00135"/>
    </source>
</evidence>
<evidence type="ECO:0000313" key="6">
    <source>
        <dbReference type="WBParaSite" id="HDID_0000523801-mRNA-1"/>
    </source>
</evidence>
<dbReference type="InterPro" id="IPR023578">
    <property type="entry name" value="Ras_GEF_dom_sf"/>
</dbReference>
<proteinExistence type="predicted"/>
<dbReference type="EMBL" id="UYSG01002512">
    <property type="protein sequence ID" value="VDL57554.1"/>
    <property type="molecule type" value="Genomic_DNA"/>
</dbReference>
<protein>
    <submittedName>
        <fullName evidence="6">N-terminal Ras-GEF domain-containing protein</fullName>
    </submittedName>
</protein>
<dbReference type="SUPFAM" id="SSF50729">
    <property type="entry name" value="PH domain-like"/>
    <property type="match status" value="1"/>
</dbReference>
<name>A0A0R3SJX3_HYMDI</name>
<feature type="domain" description="N-terminal Ras-GEF" evidence="3">
    <location>
        <begin position="232"/>
        <end position="310"/>
    </location>
</feature>
<dbReference type="Gene3D" id="2.30.29.30">
    <property type="entry name" value="Pleckstrin-homology domain (PH domain)/Phosphotyrosine-binding domain (PTB)"/>
    <property type="match status" value="1"/>
</dbReference>
<dbReference type="SUPFAM" id="SSF48366">
    <property type="entry name" value="Ras GEF"/>
    <property type="match status" value="1"/>
</dbReference>
<dbReference type="AlphaFoldDB" id="A0A0R3SJX3"/>
<keyword evidence="1" id="KW-0344">Guanine-nucleotide releasing factor</keyword>
<dbReference type="OrthoDB" id="6281552at2759"/>
<evidence type="ECO:0000313" key="4">
    <source>
        <dbReference type="EMBL" id="VDL57554.1"/>
    </source>
</evidence>
<evidence type="ECO:0000256" key="2">
    <source>
        <dbReference type="SAM" id="MobiDB-lite"/>
    </source>
</evidence>
<feature type="compositionally biased region" description="Polar residues" evidence="2">
    <location>
        <begin position="28"/>
        <end position="37"/>
    </location>
</feature>
<gene>
    <name evidence="4" type="ORF">HDID_LOCUS5236</name>
</gene>
<feature type="region of interest" description="Disordered" evidence="2">
    <location>
        <begin position="89"/>
        <end position="138"/>
    </location>
</feature>
<sequence>MPFDISQEDSSHSSPPQNETPEGGLSPVSRTLSNHSFGGQEDTVATEFQQGQSQQSQPPPPSPPWNLLPAKLAHGSLMLAALALGTTATDNAGKPKRDSRTGSFNRKTAAEHSDDESPTRATSMAAPTSSVNATGSPPHQFSNYENLMFQITWPGEDEESCSIWLVASNLQEKEAWCSDISQCIEQLHFSDIMSIAHSEVSSISMPYSVRLDPELFKDCPDIKYRSTRNSCKMPQVRHGTFGRLLDRLLDPRFQSIDYLNTFLLTYRIFTSGLTIIAVLRCVLRDPLIQLASTKINPDLFDSILQAKHGL</sequence>
<dbReference type="Pfam" id="PF00618">
    <property type="entry name" value="RasGEF_N"/>
    <property type="match status" value="1"/>
</dbReference>
<organism evidence="6">
    <name type="scientific">Hymenolepis diminuta</name>
    <name type="common">Rat tapeworm</name>
    <dbReference type="NCBI Taxonomy" id="6216"/>
    <lineage>
        <taxon>Eukaryota</taxon>
        <taxon>Metazoa</taxon>
        <taxon>Spiralia</taxon>
        <taxon>Lophotrochozoa</taxon>
        <taxon>Platyhelminthes</taxon>
        <taxon>Cestoda</taxon>
        <taxon>Eucestoda</taxon>
        <taxon>Cyclophyllidea</taxon>
        <taxon>Hymenolepididae</taxon>
        <taxon>Hymenolepis</taxon>
    </lineage>
</organism>
<dbReference type="InterPro" id="IPR011993">
    <property type="entry name" value="PH-like_dom_sf"/>
</dbReference>